<proteinExistence type="predicted"/>
<dbReference type="Proteomes" id="UP000311713">
    <property type="component" value="Unassembled WGS sequence"/>
</dbReference>
<name>A0A5C4V184_9ACTN</name>
<evidence type="ECO:0000313" key="2">
    <source>
        <dbReference type="EMBL" id="TNM29458.1"/>
    </source>
</evidence>
<organism evidence="2 3">
    <name type="scientific">Streptomyces sedi</name>
    <dbReference type="NCBI Taxonomy" id="555059"/>
    <lineage>
        <taxon>Bacteria</taxon>
        <taxon>Bacillati</taxon>
        <taxon>Actinomycetota</taxon>
        <taxon>Actinomycetes</taxon>
        <taxon>Kitasatosporales</taxon>
        <taxon>Streptomycetaceae</taxon>
        <taxon>Streptomyces</taxon>
    </lineage>
</organism>
<evidence type="ECO:0000256" key="1">
    <source>
        <dbReference type="SAM" id="MobiDB-lite"/>
    </source>
</evidence>
<sequence>MNERHSSPVPATGSVTVPAPAPGTGREHIPTTPQEPPGHAEFRAFRVLAHRTTPVPTKEHR</sequence>
<protein>
    <submittedName>
        <fullName evidence="2">Uncharacterized protein</fullName>
    </submittedName>
</protein>
<keyword evidence="3" id="KW-1185">Reference proteome</keyword>
<gene>
    <name evidence="2" type="ORF">FH715_15065</name>
</gene>
<dbReference type="AlphaFoldDB" id="A0A5C4V184"/>
<feature type="region of interest" description="Disordered" evidence="1">
    <location>
        <begin position="1"/>
        <end position="40"/>
    </location>
</feature>
<dbReference type="EMBL" id="VDGT01000010">
    <property type="protein sequence ID" value="TNM29458.1"/>
    <property type="molecule type" value="Genomic_DNA"/>
</dbReference>
<evidence type="ECO:0000313" key="3">
    <source>
        <dbReference type="Proteomes" id="UP000311713"/>
    </source>
</evidence>
<reference evidence="2 3" key="1">
    <citation type="submission" date="2019-06" db="EMBL/GenBank/DDBJ databases">
        <title>Draft genome of Streptomyces sedi sp. JCM16909.</title>
        <authorList>
            <person name="Klykleung N."/>
            <person name="Tanasupawat S."/>
            <person name="Kudo T."/>
            <person name="Yuki M."/>
            <person name="Ohkuma M."/>
        </authorList>
    </citation>
    <scope>NUCLEOTIDE SEQUENCE [LARGE SCALE GENOMIC DNA]</scope>
    <source>
        <strain evidence="2 3">JCM 16909</strain>
    </source>
</reference>
<dbReference type="RefSeq" id="WP_139645454.1">
    <property type="nucleotide sequence ID" value="NZ_BAAAZS010000075.1"/>
</dbReference>
<comment type="caution">
    <text evidence="2">The sequence shown here is derived from an EMBL/GenBank/DDBJ whole genome shotgun (WGS) entry which is preliminary data.</text>
</comment>
<accession>A0A5C4V184</accession>